<feature type="signal peptide" evidence="1">
    <location>
        <begin position="1"/>
        <end position="24"/>
    </location>
</feature>
<reference evidence="2" key="1">
    <citation type="journal article" date="2014" name="Int. J. Syst. Evol. Microbiol.">
        <title>Complete genome sequence of Corynebacterium casei LMG S-19264T (=DSM 44701T), isolated from a smear-ripened cheese.</title>
        <authorList>
            <consortium name="US DOE Joint Genome Institute (JGI-PGF)"/>
            <person name="Walter F."/>
            <person name="Albersmeier A."/>
            <person name="Kalinowski J."/>
            <person name="Ruckert C."/>
        </authorList>
    </citation>
    <scope>NUCLEOTIDE SEQUENCE</scope>
    <source>
        <strain evidence="2">KCTC 42590</strain>
    </source>
</reference>
<evidence type="ECO:0000256" key="1">
    <source>
        <dbReference type="SAM" id="SignalP"/>
    </source>
</evidence>
<feature type="chain" id="PRO_5037893090" description="Porin" evidence="1">
    <location>
        <begin position="25"/>
        <end position="372"/>
    </location>
</feature>
<gene>
    <name evidence="2" type="ORF">GCM10017044_23890</name>
</gene>
<evidence type="ECO:0008006" key="4">
    <source>
        <dbReference type="Google" id="ProtNLM"/>
    </source>
</evidence>
<evidence type="ECO:0000313" key="3">
    <source>
        <dbReference type="Proteomes" id="UP000630923"/>
    </source>
</evidence>
<dbReference type="InterPro" id="IPR023614">
    <property type="entry name" value="Porin_dom_sf"/>
</dbReference>
<dbReference type="Gene3D" id="2.40.160.10">
    <property type="entry name" value="Porin"/>
    <property type="match status" value="1"/>
</dbReference>
<comment type="caution">
    <text evidence="2">The sequence shown here is derived from an EMBL/GenBank/DDBJ whole genome shotgun (WGS) entry which is preliminary data.</text>
</comment>
<dbReference type="InterPro" id="IPR010870">
    <property type="entry name" value="Porin_O/P"/>
</dbReference>
<dbReference type="Proteomes" id="UP000630923">
    <property type="component" value="Unassembled WGS sequence"/>
</dbReference>
<dbReference type="EMBL" id="BNCI01000002">
    <property type="protein sequence ID" value="GHF27942.1"/>
    <property type="molecule type" value="Genomic_DNA"/>
</dbReference>
<dbReference type="RefSeq" id="WP_191253249.1">
    <property type="nucleotide sequence ID" value="NZ_BNCI01000002.1"/>
</dbReference>
<sequence length="372" mass="40562">MGRLLYRVGSGVCLAGILCGSALAQDKSVFDNLTLGLLAFADTTYGKTDTASVSETELRTFRLRTNYKLTDDTLLQGQWDIAGSKFDIKKLTARFDKAIRVEIGQMRAGFGMAGTTGSPYTIFNSRPAFYELTGIGRSIGIQASDQTNNDYWSVGVFSGQLFDDGEQDFRSYIARAGHMFRLDTTDSPLLVLVSGSLRQRAWYGNGDSGLKYDASAKTRAFGDFIELETRSHSDRLAELDVAVSTGHLLMVAEGIVLDHDAGSIMGGYVMGSYFWGGKRGMEAPQGKVNKPYLEKDSTTSLPFPLEVAARLDYANAKEEMSSEQSITSLEGAVNMYPSNYLKFSFSGGRSWVDGIAGPDHVNALTARVVLLF</sequence>
<reference evidence="2" key="2">
    <citation type="submission" date="2020-09" db="EMBL/GenBank/DDBJ databases">
        <authorList>
            <person name="Sun Q."/>
            <person name="Kim S."/>
        </authorList>
    </citation>
    <scope>NUCLEOTIDE SEQUENCE</scope>
    <source>
        <strain evidence="2">KCTC 42590</strain>
    </source>
</reference>
<keyword evidence="3" id="KW-1185">Reference proteome</keyword>
<protein>
    <recommendedName>
        <fullName evidence="4">Porin</fullName>
    </recommendedName>
</protein>
<keyword evidence="1" id="KW-0732">Signal</keyword>
<organism evidence="2 3">
    <name type="scientific">Kordiimonas sediminis</name>
    <dbReference type="NCBI Taxonomy" id="1735581"/>
    <lineage>
        <taxon>Bacteria</taxon>
        <taxon>Pseudomonadati</taxon>
        <taxon>Pseudomonadota</taxon>
        <taxon>Alphaproteobacteria</taxon>
        <taxon>Kordiimonadales</taxon>
        <taxon>Kordiimonadaceae</taxon>
        <taxon>Kordiimonas</taxon>
    </lineage>
</organism>
<dbReference type="Pfam" id="PF07396">
    <property type="entry name" value="Porin_O_P"/>
    <property type="match status" value="1"/>
</dbReference>
<evidence type="ECO:0000313" key="2">
    <source>
        <dbReference type="EMBL" id="GHF27942.1"/>
    </source>
</evidence>
<proteinExistence type="predicted"/>
<name>A0A919AVB0_9PROT</name>
<dbReference type="AlphaFoldDB" id="A0A919AVB0"/>
<accession>A0A919AVB0</accession>